<reference evidence="1 2" key="1">
    <citation type="journal article" date="2024" name="BMC Genomics">
        <title>De novo assembly and annotation of Popillia japonica's genome with initial clues to its potential as an invasive pest.</title>
        <authorList>
            <person name="Cucini C."/>
            <person name="Boschi S."/>
            <person name="Funari R."/>
            <person name="Cardaioli E."/>
            <person name="Iannotti N."/>
            <person name="Marturano G."/>
            <person name="Paoli F."/>
            <person name="Bruttini M."/>
            <person name="Carapelli A."/>
            <person name="Frati F."/>
            <person name="Nardi F."/>
        </authorList>
    </citation>
    <scope>NUCLEOTIDE SEQUENCE [LARGE SCALE GENOMIC DNA]</scope>
    <source>
        <strain evidence="1">DMR45628</strain>
    </source>
</reference>
<organism evidence="1 2">
    <name type="scientific">Popillia japonica</name>
    <name type="common">Japanese beetle</name>
    <dbReference type="NCBI Taxonomy" id="7064"/>
    <lineage>
        <taxon>Eukaryota</taxon>
        <taxon>Metazoa</taxon>
        <taxon>Ecdysozoa</taxon>
        <taxon>Arthropoda</taxon>
        <taxon>Hexapoda</taxon>
        <taxon>Insecta</taxon>
        <taxon>Pterygota</taxon>
        <taxon>Neoptera</taxon>
        <taxon>Endopterygota</taxon>
        <taxon>Coleoptera</taxon>
        <taxon>Polyphaga</taxon>
        <taxon>Scarabaeiformia</taxon>
        <taxon>Scarabaeidae</taxon>
        <taxon>Rutelinae</taxon>
        <taxon>Popillia</taxon>
    </lineage>
</organism>
<evidence type="ECO:0000313" key="2">
    <source>
        <dbReference type="Proteomes" id="UP001458880"/>
    </source>
</evidence>
<dbReference type="EMBL" id="JASPKY010000915">
    <property type="protein sequence ID" value="KAK9680296.1"/>
    <property type="molecule type" value="Genomic_DNA"/>
</dbReference>
<dbReference type="AlphaFoldDB" id="A0AAW1HUS7"/>
<proteinExistence type="predicted"/>
<dbReference type="Proteomes" id="UP001458880">
    <property type="component" value="Unassembled WGS sequence"/>
</dbReference>
<gene>
    <name evidence="1" type="ORF">QE152_g39208</name>
</gene>
<sequence>MTVLSRPIPPYTDAAPPSFLSIRTKIFAISLQLPGTFRSSTHEEALTSDIWEGHLIGEPPGSGEACMNAASGKIEVGARANLTRRMVPTIGLL</sequence>
<comment type="caution">
    <text evidence="1">The sequence shown here is derived from an EMBL/GenBank/DDBJ whole genome shotgun (WGS) entry which is preliminary data.</text>
</comment>
<evidence type="ECO:0000313" key="1">
    <source>
        <dbReference type="EMBL" id="KAK9680296.1"/>
    </source>
</evidence>
<accession>A0AAW1HUS7</accession>
<protein>
    <submittedName>
        <fullName evidence="1">Uncharacterized protein</fullName>
    </submittedName>
</protein>
<keyword evidence="2" id="KW-1185">Reference proteome</keyword>
<name>A0AAW1HUS7_POPJA</name>